<evidence type="ECO:0000313" key="1">
    <source>
        <dbReference type="EMBL" id="NUY69634.1"/>
    </source>
</evidence>
<name>A0AAP7JY11_STAAU</name>
<accession>A0AAP7JY11</accession>
<protein>
    <recommendedName>
        <fullName evidence="3">Phage protein</fullName>
    </recommendedName>
</protein>
<comment type="caution">
    <text evidence="1">The sequence shown here is derived from an EMBL/GenBank/DDBJ whole genome shotgun (WGS) entry which is preliminary data.</text>
</comment>
<reference evidence="1 2" key="1">
    <citation type="journal article" date="2020" name="J. Antimicrob. Chemother.">
        <title>Detection of heterogeneous vancomycin intermediate resistance in MRSA isolates from Latin America.</title>
        <authorList>
            <person name="Castro B.E."/>
            <person name="Berrio M."/>
            <person name="Vargas M.L."/>
            <person name="Carvajal L.P."/>
            <person name="Millan L.V."/>
            <person name="Rios R."/>
            <person name="Hernandez A.K."/>
            <person name="Rincon S."/>
            <person name="Cubides P."/>
            <person name="Forero E."/>
            <person name="Dinh A."/>
            <person name="Seas C."/>
            <person name="Munita J.M."/>
            <person name="Arias C.A."/>
            <person name="Reyes J."/>
            <person name="Diaz L."/>
        </authorList>
    </citation>
    <scope>NUCLEOTIDE SEQUENCE [LARGE SCALE GENOMIC DNA]</scope>
    <source>
        <strain evidence="1 2">UP89</strain>
    </source>
</reference>
<organism evidence="1 2">
    <name type="scientific">Staphylococcus aureus</name>
    <dbReference type="NCBI Taxonomy" id="1280"/>
    <lineage>
        <taxon>Bacteria</taxon>
        <taxon>Bacillati</taxon>
        <taxon>Bacillota</taxon>
        <taxon>Bacilli</taxon>
        <taxon>Bacillales</taxon>
        <taxon>Staphylococcaceae</taxon>
        <taxon>Staphylococcus</taxon>
    </lineage>
</organism>
<sequence>MRYEDRVIFQLEQVATYNPKTSKKENTLITYDAIPCNINPISRARKQLEFGDVKNDVSVLRVKESISYPVSHVLVNGIRYKIVDTRIYRHETSYYIEEVN</sequence>
<dbReference type="AlphaFoldDB" id="A0AAP7JY11"/>
<dbReference type="Proteomes" id="UP000561555">
    <property type="component" value="Unassembled WGS sequence"/>
</dbReference>
<proteinExistence type="predicted"/>
<dbReference type="RefSeq" id="WP_031783282.1">
    <property type="nucleotide sequence ID" value="NZ_JAATKK010000086.1"/>
</dbReference>
<evidence type="ECO:0008006" key="3">
    <source>
        <dbReference type="Google" id="ProtNLM"/>
    </source>
</evidence>
<dbReference type="EMBL" id="JAANDN010000123">
    <property type="protein sequence ID" value="NUY69634.1"/>
    <property type="molecule type" value="Genomic_DNA"/>
</dbReference>
<gene>
    <name evidence="1" type="ORF">GQX52_13660</name>
</gene>
<evidence type="ECO:0000313" key="2">
    <source>
        <dbReference type="Proteomes" id="UP000561555"/>
    </source>
</evidence>